<dbReference type="GO" id="GO:0016740">
    <property type="term" value="F:transferase activity"/>
    <property type="evidence" value="ECO:0007669"/>
    <property type="project" value="UniProtKB-KW"/>
</dbReference>
<keyword evidence="2" id="KW-0472">Membrane</keyword>
<feature type="transmembrane region" description="Helical" evidence="2">
    <location>
        <begin position="12"/>
        <end position="38"/>
    </location>
</feature>
<accession>A0ABY5SNQ2</accession>
<name>A0ABY5SNQ2_9MICO</name>
<dbReference type="Proteomes" id="UP001064879">
    <property type="component" value="Chromosome"/>
</dbReference>
<gene>
    <name evidence="4" type="ORF">L1F31_16990</name>
</gene>
<organism evidence="4 5">
    <name type="scientific">Brevibacterium spongiae</name>
    <dbReference type="NCBI Taxonomy" id="2909672"/>
    <lineage>
        <taxon>Bacteria</taxon>
        <taxon>Bacillati</taxon>
        <taxon>Actinomycetota</taxon>
        <taxon>Actinomycetes</taxon>
        <taxon>Micrococcales</taxon>
        <taxon>Brevibacteriaceae</taxon>
        <taxon>Brevibacterium</taxon>
    </lineage>
</organism>
<protein>
    <submittedName>
        <fullName evidence="4">Sugar transferase</fullName>
    </submittedName>
</protein>
<reference evidence="4" key="1">
    <citation type="submission" date="2022-03" db="EMBL/GenBank/DDBJ databases">
        <title>Brevibacterium spongiae sp. nov., isolated from marine sponge.</title>
        <authorList>
            <person name="Li Z."/>
            <person name="Zhang M."/>
        </authorList>
    </citation>
    <scope>NUCLEOTIDE SEQUENCE</scope>
    <source>
        <strain evidence="4">WHS-Z9</strain>
    </source>
</reference>
<dbReference type="RefSeq" id="WP_265418406.1">
    <property type="nucleotide sequence ID" value="NZ_CP093443.1"/>
</dbReference>
<keyword evidence="4" id="KW-0808">Transferase</keyword>
<dbReference type="PANTHER" id="PTHR30576">
    <property type="entry name" value="COLANIC BIOSYNTHESIS UDP-GLUCOSE LIPID CARRIER TRANSFERASE"/>
    <property type="match status" value="1"/>
</dbReference>
<keyword evidence="5" id="KW-1185">Reference proteome</keyword>
<keyword evidence="2" id="KW-0812">Transmembrane</keyword>
<sequence>MTRYHSAKRMLDVIGALVALIVLSPVFIVVAVLVFVFLGSPIFFTQQRVTKGEKVFRLWKFRTMLNADPAQGLVSDAQRLTRFGRMLRSSSLDELPSLWNILRGEMSFIGPRPLPTRYLPHYSPHQRRRHLIRGGLSGLAQVSGRNQVRWDDRFDLDVQYVDTASLAVDLRIILRTIRIVLRADGISQDGEATADNFGGTLKSDLLVFDEEGRTEDVRTWSVRSTSGNGVGRCDISTADGDAVVIRFDAHPDADNDVVVRREVVRLATNRARATEATFAVWILPPGSDDLAILTEVGFEGCDDPSDLSRFGQRTHPEQAFAVCALWPETGHHIGSSQVTPPTHRLNGMLRRTRTSQSFRSLETGPAVETAS</sequence>
<feature type="domain" description="Bacterial sugar transferase" evidence="3">
    <location>
        <begin position="8"/>
        <end position="181"/>
    </location>
</feature>
<dbReference type="InterPro" id="IPR003362">
    <property type="entry name" value="Bact_transf"/>
</dbReference>
<proteinExistence type="inferred from homology"/>
<evidence type="ECO:0000313" key="4">
    <source>
        <dbReference type="EMBL" id="UVI35789.1"/>
    </source>
</evidence>
<keyword evidence="2" id="KW-1133">Transmembrane helix</keyword>
<evidence type="ECO:0000313" key="5">
    <source>
        <dbReference type="Proteomes" id="UP001064879"/>
    </source>
</evidence>
<dbReference type="Pfam" id="PF02397">
    <property type="entry name" value="Bac_transf"/>
    <property type="match status" value="1"/>
</dbReference>
<dbReference type="EMBL" id="CP093443">
    <property type="protein sequence ID" value="UVI35789.1"/>
    <property type="molecule type" value="Genomic_DNA"/>
</dbReference>
<dbReference type="PANTHER" id="PTHR30576:SF8">
    <property type="entry name" value="UNDECAPRENYL-PHOSPHATE GALACTOSE PHOSPHOTRANSFERASE"/>
    <property type="match status" value="1"/>
</dbReference>
<evidence type="ECO:0000256" key="1">
    <source>
        <dbReference type="ARBA" id="ARBA00006464"/>
    </source>
</evidence>
<evidence type="ECO:0000256" key="2">
    <source>
        <dbReference type="SAM" id="Phobius"/>
    </source>
</evidence>
<evidence type="ECO:0000259" key="3">
    <source>
        <dbReference type="Pfam" id="PF02397"/>
    </source>
</evidence>
<comment type="similarity">
    <text evidence="1">Belongs to the bacterial sugar transferase family.</text>
</comment>